<feature type="coiled-coil region" evidence="3">
    <location>
        <begin position="127"/>
        <end position="199"/>
    </location>
</feature>
<dbReference type="GO" id="GO:0022857">
    <property type="term" value="F:transmembrane transporter activity"/>
    <property type="evidence" value="ECO:0007669"/>
    <property type="project" value="InterPro"/>
</dbReference>
<comment type="caution">
    <text evidence="8">The sequence shown here is derived from an EMBL/GenBank/DDBJ whole genome shotgun (WGS) entry which is preliminary data.</text>
</comment>
<dbReference type="Gene3D" id="1.10.287.470">
    <property type="entry name" value="Helix hairpin bin"/>
    <property type="match status" value="1"/>
</dbReference>
<evidence type="ECO:0000256" key="3">
    <source>
        <dbReference type="SAM" id="Coils"/>
    </source>
</evidence>
<dbReference type="NCBIfam" id="TIGR01730">
    <property type="entry name" value="RND_mfp"/>
    <property type="match status" value="1"/>
</dbReference>
<dbReference type="InterPro" id="IPR006143">
    <property type="entry name" value="RND_pump_MFP"/>
</dbReference>
<evidence type="ECO:0000259" key="7">
    <source>
        <dbReference type="Pfam" id="PF25967"/>
    </source>
</evidence>
<dbReference type="AlphaFoldDB" id="A0A432X7Y9"/>
<feature type="domain" description="Multidrug resistance protein MdtA-like alpha-helical hairpin" evidence="4">
    <location>
        <begin position="127"/>
        <end position="196"/>
    </location>
</feature>
<dbReference type="Proteomes" id="UP000286976">
    <property type="component" value="Unassembled WGS sequence"/>
</dbReference>
<dbReference type="Gene3D" id="2.40.50.100">
    <property type="match status" value="1"/>
</dbReference>
<feature type="domain" description="Multidrug resistance protein MdtA-like barrel-sandwich hybrid" evidence="5">
    <location>
        <begin position="86"/>
        <end position="227"/>
    </location>
</feature>
<comment type="similarity">
    <text evidence="2">Belongs to the membrane fusion protein (MFP) (TC 8.A.1) family.</text>
</comment>
<dbReference type="PANTHER" id="PTHR30158">
    <property type="entry name" value="ACRA/E-RELATED COMPONENT OF DRUG EFFLUX TRANSPORTER"/>
    <property type="match status" value="1"/>
</dbReference>
<keyword evidence="3" id="KW-0175">Coiled coil</keyword>
<proteinExistence type="inferred from homology"/>
<feature type="domain" description="Multidrug resistance protein MdtA-like beta-barrel" evidence="6">
    <location>
        <begin position="231"/>
        <end position="314"/>
    </location>
</feature>
<dbReference type="SUPFAM" id="SSF111369">
    <property type="entry name" value="HlyD-like secretion proteins"/>
    <property type="match status" value="1"/>
</dbReference>
<dbReference type="EMBL" id="PIPQ01000002">
    <property type="protein sequence ID" value="RUO42926.1"/>
    <property type="molecule type" value="Genomic_DNA"/>
</dbReference>
<name>A0A432X7Y9_9GAMM</name>
<dbReference type="InterPro" id="IPR058624">
    <property type="entry name" value="MdtA-like_HH"/>
</dbReference>
<dbReference type="Pfam" id="PF25967">
    <property type="entry name" value="RND-MFP_C"/>
    <property type="match status" value="1"/>
</dbReference>
<dbReference type="GO" id="GO:0046677">
    <property type="term" value="P:response to antibiotic"/>
    <property type="evidence" value="ECO:0007669"/>
    <property type="project" value="TreeGrafter"/>
</dbReference>
<gene>
    <name evidence="8" type="ORF">CWE15_05865</name>
</gene>
<dbReference type="Pfam" id="PF25917">
    <property type="entry name" value="BSH_RND"/>
    <property type="match status" value="1"/>
</dbReference>
<accession>A0A432X7Y9</accession>
<feature type="domain" description="Multidrug resistance protein MdtA-like C-terminal permuted SH3" evidence="7">
    <location>
        <begin position="320"/>
        <end position="377"/>
    </location>
</feature>
<keyword evidence="9" id="KW-1185">Reference proteome</keyword>
<evidence type="ECO:0000259" key="5">
    <source>
        <dbReference type="Pfam" id="PF25917"/>
    </source>
</evidence>
<evidence type="ECO:0000256" key="1">
    <source>
        <dbReference type="ARBA" id="ARBA00004519"/>
    </source>
</evidence>
<dbReference type="Gene3D" id="2.40.420.20">
    <property type="match status" value="1"/>
</dbReference>
<evidence type="ECO:0000256" key="2">
    <source>
        <dbReference type="ARBA" id="ARBA00009477"/>
    </source>
</evidence>
<evidence type="ECO:0000259" key="4">
    <source>
        <dbReference type="Pfam" id="PF25876"/>
    </source>
</evidence>
<dbReference type="GO" id="GO:0030313">
    <property type="term" value="C:cell envelope"/>
    <property type="evidence" value="ECO:0007669"/>
    <property type="project" value="UniProtKB-SubCell"/>
</dbReference>
<dbReference type="GO" id="GO:0005886">
    <property type="term" value="C:plasma membrane"/>
    <property type="evidence" value="ECO:0007669"/>
    <property type="project" value="TreeGrafter"/>
</dbReference>
<dbReference type="Pfam" id="PF25944">
    <property type="entry name" value="Beta-barrel_RND"/>
    <property type="match status" value="1"/>
</dbReference>
<evidence type="ECO:0000259" key="6">
    <source>
        <dbReference type="Pfam" id="PF25944"/>
    </source>
</evidence>
<organism evidence="8 9">
    <name type="scientific">Aliidiomarina taiwanensis</name>
    <dbReference type="NCBI Taxonomy" id="946228"/>
    <lineage>
        <taxon>Bacteria</taxon>
        <taxon>Pseudomonadati</taxon>
        <taxon>Pseudomonadota</taxon>
        <taxon>Gammaproteobacteria</taxon>
        <taxon>Alteromonadales</taxon>
        <taxon>Idiomarinaceae</taxon>
        <taxon>Aliidiomarina</taxon>
    </lineage>
</organism>
<evidence type="ECO:0000313" key="8">
    <source>
        <dbReference type="EMBL" id="RUO42926.1"/>
    </source>
</evidence>
<protein>
    <submittedName>
        <fullName evidence="8">Efflux transporter periplasmic adaptor subunit</fullName>
    </submittedName>
</protein>
<dbReference type="InterPro" id="IPR058625">
    <property type="entry name" value="MdtA-like_BSH"/>
</dbReference>
<dbReference type="Pfam" id="PF25876">
    <property type="entry name" value="HH_MFP_RND"/>
    <property type="match status" value="1"/>
</dbReference>
<evidence type="ECO:0000313" key="9">
    <source>
        <dbReference type="Proteomes" id="UP000286976"/>
    </source>
</evidence>
<sequence length="392" mass="43133">MCRTTHNIFYYLSISRRTLCMAVSIMSRIKYGSLVTGLAVFLSACGGETPQQTGGGMPPPLVTVEAVKLQPTQYTIELPGRLEGSREVQVSAQVSGILLERRYHEGDYIKQGETLFLIDPEPYELALENAKAELASAQTLYAQAERDWLRIKDLYQTDTVSEREYEQARATFENSEARLAQAEAGKRNAERNLRFTRVEAPISGYTGSEQASEGNLIQAGQSLTYLVQTDPMYVQFSMGEKDLSIYRTSLRNGDDIEDIALVTAGGERYEHTGSINFIDNRINASTSRIGMRGVFKNPNQVLSSGEFVRVVVTLRTYDDTIVVPQSVISQGPNGPQVFVVNEQNLAQARPVQLGPIVNGGQVILEGLSQGEQLIVNGHVAVRHGAPVQVTNP</sequence>
<reference evidence="8 9" key="1">
    <citation type="journal article" date="2011" name="Front. Microbiol.">
        <title>Genomic signatures of strain selection and enhancement in Bacillus atrophaeus var. globigii, a historical biowarfare simulant.</title>
        <authorList>
            <person name="Gibbons H.S."/>
            <person name="Broomall S.M."/>
            <person name="McNew L.A."/>
            <person name="Daligault H."/>
            <person name="Chapman C."/>
            <person name="Bruce D."/>
            <person name="Karavis M."/>
            <person name="Krepps M."/>
            <person name="McGregor P.A."/>
            <person name="Hong C."/>
            <person name="Park K.H."/>
            <person name="Akmal A."/>
            <person name="Feldman A."/>
            <person name="Lin J.S."/>
            <person name="Chang W.E."/>
            <person name="Higgs B.W."/>
            <person name="Demirev P."/>
            <person name="Lindquist J."/>
            <person name="Liem A."/>
            <person name="Fochler E."/>
            <person name="Read T.D."/>
            <person name="Tapia R."/>
            <person name="Johnson S."/>
            <person name="Bishop-Lilly K.A."/>
            <person name="Detter C."/>
            <person name="Han C."/>
            <person name="Sozhamannan S."/>
            <person name="Rosenzweig C.N."/>
            <person name="Skowronski E.W."/>
        </authorList>
    </citation>
    <scope>NUCLEOTIDE SEQUENCE [LARGE SCALE GENOMIC DNA]</scope>
    <source>
        <strain evidence="8 9">AIT1</strain>
    </source>
</reference>
<comment type="subcellular location">
    <subcellularLocation>
        <location evidence="1">Cell inner membrane</location>
        <topology evidence="1">Lipid-anchor</topology>
    </subcellularLocation>
</comment>
<dbReference type="Gene3D" id="2.40.30.170">
    <property type="match status" value="1"/>
</dbReference>
<dbReference type="InterPro" id="IPR058627">
    <property type="entry name" value="MdtA-like_C"/>
</dbReference>
<dbReference type="InterPro" id="IPR058626">
    <property type="entry name" value="MdtA-like_b-barrel"/>
</dbReference>